<evidence type="ECO:0008006" key="4">
    <source>
        <dbReference type="Google" id="ProtNLM"/>
    </source>
</evidence>
<dbReference type="AlphaFoldDB" id="A0A8J5L0E7"/>
<gene>
    <name evidence="2" type="ORF">ZIOFF_039761</name>
</gene>
<sequence>MALRPFPLAGIECRRNPPFSVSSSASASASCCSKLRCKMPSTIVDGGDLEQKGEIRLRLAALSLHPLPVDAASDDFPCHRSSLSAAVGPPLHSPFFQWNLDRRHILLLNFTVCAAAVSAAWIFFSAIPTLLAFRKAAESIEKLLDVTTEELPDTMAAVRLSGMEISDLTTELSDLGQELTQGVKNSTRAVRVAEDRLRRLTTMNPAVTMQGKTPQSDQTVEPAVARTARNMREGIVNGRVAFGLIFSLTQVSRWAFNFLTSDAGKKSSNKQSLNIPLGPAVADSQLTYVSTTINFHKTSRQKTVYFTVASKIDMSLAPVLVKSIVRPAVLLVRRPVVAVTTMLYYGNALPRNERLLRLVHGELVEDENNFLFCFLINFLKCFC</sequence>
<dbReference type="PROSITE" id="PS51257">
    <property type="entry name" value="PROKAR_LIPOPROTEIN"/>
    <property type="match status" value="1"/>
</dbReference>
<accession>A0A8J5L0E7</accession>
<dbReference type="EMBL" id="JACMSC010000011">
    <property type="protein sequence ID" value="KAG6499947.1"/>
    <property type="molecule type" value="Genomic_DNA"/>
</dbReference>
<dbReference type="PANTHER" id="PTHR33825">
    <property type="entry name" value="CHITINASE-LIKE PROTEIN"/>
    <property type="match status" value="1"/>
</dbReference>
<name>A0A8J5L0E7_ZINOF</name>
<keyword evidence="3" id="KW-1185">Reference proteome</keyword>
<evidence type="ECO:0000256" key="1">
    <source>
        <dbReference type="SAM" id="Phobius"/>
    </source>
</evidence>
<keyword evidence="1" id="KW-1133">Transmembrane helix</keyword>
<organism evidence="2 3">
    <name type="scientific">Zingiber officinale</name>
    <name type="common">Ginger</name>
    <name type="synonym">Amomum zingiber</name>
    <dbReference type="NCBI Taxonomy" id="94328"/>
    <lineage>
        <taxon>Eukaryota</taxon>
        <taxon>Viridiplantae</taxon>
        <taxon>Streptophyta</taxon>
        <taxon>Embryophyta</taxon>
        <taxon>Tracheophyta</taxon>
        <taxon>Spermatophyta</taxon>
        <taxon>Magnoliopsida</taxon>
        <taxon>Liliopsida</taxon>
        <taxon>Zingiberales</taxon>
        <taxon>Zingiberaceae</taxon>
        <taxon>Zingiber</taxon>
    </lineage>
</organism>
<reference evidence="2 3" key="1">
    <citation type="submission" date="2020-08" db="EMBL/GenBank/DDBJ databases">
        <title>Plant Genome Project.</title>
        <authorList>
            <person name="Zhang R.-G."/>
        </authorList>
    </citation>
    <scope>NUCLEOTIDE SEQUENCE [LARGE SCALE GENOMIC DNA]</scope>
    <source>
        <tissue evidence="2">Rhizome</tissue>
    </source>
</reference>
<evidence type="ECO:0000313" key="3">
    <source>
        <dbReference type="Proteomes" id="UP000734854"/>
    </source>
</evidence>
<dbReference type="PANTHER" id="PTHR33825:SF5">
    <property type="entry name" value="TRANSMEMBRANE PROTEIN"/>
    <property type="match status" value="1"/>
</dbReference>
<evidence type="ECO:0000313" key="2">
    <source>
        <dbReference type="EMBL" id="KAG6499947.1"/>
    </source>
</evidence>
<keyword evidence="1" id="KW-0472">Membrane</keyword>
<protein>
    <recommendedName>
        <fullName evidence="4">Transmembrane protein</fullName>
    </recommendedName>
</protein>
<dbReference type="Proteomes" id="UP000734854">
    <property type="component" value="Unassembled WGS sequence"/>
</dbReference>
<feature type="transmembrane region" description="Helical" evidence="1">
    <location>
        <begin position="105"/>
        <end position="124"/>
    </location>
</feature>
<comment type="caution">
    <text evidence="2">The sequence shown here is derived from an EMBL/GenBank/DDBJ whole genome shotgun (WGS) entry which is preliminary data.</text>
</comment>
<keyword evidence="1" id="KW-0812">Transmembrane</keyword>
<proteinExistence type="predicted"/>